<evidence type="ECO:0000313" key="2">
    <source>
        <dbReference type="Proteomes" id="UP000022433"/>
    </source>
</evidence>
<comment type="caution">
    <text evidence="1">The sequence shown here is derived from an EMBL/GenBank/DDBJ whole genome shotgun (WGS) entry which is preliminary data.</text>
</comment>
<reference evidence="1 2" key="1">
    <citation type="submission" date="2014-02" db="EMBL/GenBank/DDBJ databases">
        <authorList>
            <person name="Sears C."/>
            <person name="Carroll K."/>
            <person name="Sack B.R."/>
            <person name="Qadri F."/>
            <person name="Myers L.L."/>
            <person name="Chung G.-T."/>
            <person name="Escheverria P."/>
            <person name="Fraser C.M."/>
            <person name="Sadzewicz L."/>
            <person name="Shefchek K.A."/>
            <person name="Tallon L."/>
            <person name="Das S.P."/>
            <person name="Daugherty S."/>
            <person name="Mongodin E.F."/>
        </authorList>
    </citation>
    <scope>NUCLEOTIDE SEQUENCE [LARGE SCALE GENOMIC DNA]</scope>
    <source>
        <strain evidence="1 2">1007-1-F #10</strain>
    </source>
</reference>
<sequence>MKELGREVSQVMKYQKQWAMVLVDIVEIEIFTSVITEY</sequence>
<protein>
    <submittedName>
        <fullName evidence="1">Uncharacterized protein</fullName>
    </submittedName>
</protein>
<organism evidence="1 2">
    <name type="scientific">Bacteroides fragilis str. 1007-1-F #10</name>
    <dbReference type="NCBI Taxonomy" id="1339295"/>
    <lineage>
        <taxon>Bacteria</taxon>
        <taxon>Pseudomonadati</taxon>
        <taxon>Bacteroidota</taxon>
        <taxon>Bacteroidia</taxon>
        <taxon>Bacteroidales</taxon>
        <taxon>Bacteroidaceae</taxon>
        <taxon>Bacteroides</taxon>
    </lineage>
</organism>
<evidence type="ECO:0000313" key="1">
    <source>
        <dbReference type="EMBL" id="EYA16424.1"/>
    </source>
</evidence>
<accession>A0AAN4N2Z1</accession>
<dbReference type="AlphaFoldDB" id="A0AAN4N2Z1"/>
<proteinExistence type="predicted"/>
<name>A0AAN4N2Z1_BACFG</name>
<dbReference type="EMBL" id="JGEA01000005">
    <property type="protein sequence ID" value="EYA16424.1"/>
    <property type="molecule type" value="Genomic_DNA"/>
</dbReference>
<dbReference type="Proteomes" id="UP000022433">
    <property type="component" value="Unassembled WGS sequence"/>
</dbReference>
<gene>
    <name evidence="1" type="ORF">M104_0577</name>
</gene>